<evidence type="ECO:0000256" key="1">
    <source>
        <dbReference type="SAM" id="Phobius"/>
    </source>
</evidence>
<comment type="caution">
    <text evidence="2">The sequence shown here is derived from an EMBL/GenBank/DDBJ whole genome shotgun (WGS) entry which is preliminary data.</text>
</comment>
<evidence type="ECO:0000313" key="2">
    <source>
        <dbReference type="EMBL" id="KAJ0218896.1"/>
    </source>
</evidence>
<proteinExistence type="predicted"/>
<dbReference type="Proteomes" id="UP000235145">
    <property type="component" value="Unassembled WGS sequence"/>
</dbReference>
<accession>A0A9R1W5F0</accession>
<keyword evidence="1" id="KW-0812">Transmembrane</keyword>
<evidence type="ECO:0000313" key="3">
    <source>
        <dbReference type="Proteomes" id="UP000235145"/>
    </source>
</evidence>
<protein>
    <submittedName>
        <fullName evidence="2">Uncharacterized protein</fullName>
    </submittedName>
</protein>
<sequence>MTMYLCRWQTFDLLVCFQSFDSSDHLPSIGSVGEMERKVSYFTDNIQLILDAMQSSKVVEVQGEQIRRRNDWMMLVGGPSSPQVVVGRSSNDNEELVSQLLGVHLATSQEKFTTHGDAKRALYSTSTPTHSESELVPFNDHNSDPLVLYGELSSSSNRLSMVNLVWAVLNLGFLAKGIMWHKNNNKN</sequence>
<reference evidence="2 3" key="1">
    <citation type="journal article" date="2017" name="Nat. Commun.">
        <title>Genome assembly with in vitro proximity ligation data and whole-genome triplication in lettuce.</title>
        <authorList>
            <person name="Reyes-Chin-Wo S."/>
            <person name="Wang Z."/>
            <person name="Yang X."/>
            <person name="Kozik A."/>
            <person name="Arikit S."/>
            <person name="Song C."/>
            <person name="Xia L."/>
            <person name="Froenicke L."/>
            <person name="Lavelle D.O."/>
            <person name="Truco M.J."/>
            <person name="Xia R."/>
            <person name="Zhu S."/>
            <person name="Xu C."/>
            <person name="Xu H."/>
            <person name="Xu X."/>
            <person name="Cox K."/>
            <person name="Korf I."/>
            <person name="Meyers B.C."/>
            <person name="Michelmore R.W."/>
        </authorList>
    </citation>
    <scope>NUCLEOTIDE SEQUENCE [LARGE SCALE GENOMIC DNA]</scope>
    <source>
        <strain evidence="3">cv. Salinas</strain>
        <tissue evidence="2">Seedlings</tissue>
    </source>
</reference>
<name>A0A9R1W5F0_LACSA</name>
<keyword evidence="1" id="KW-0472">Membrane</keyword>
<dbReference type="EMBL" id="NBSK02000003">
    <property type="protein sequence ID" value="KAJ0218896.1"/>
    <property type="molecule type" value="Genomic_DNA"/>
</dbReference>
<feature type="transmembrane region" description="Helical" evidence="1">
    <location>
        <begin position="161"/>
        <end position="180"/>
    </location>
</feature>
<dbReference type="AlphaFoldDB" id="A0A9R1W5F0"/>
<gene>
    <name evidence="2" type="ORF">LSAT_V11C300108240</name>
</gene>
<keyword evidence="3" id="KW-1185">Reference proteome</keyword>
<keyword evidence="1" id="KW-1133">Transmembrane helix</keyword>
<organism evidence="2 3">
    <name type="scientific">Lactuca sativa</name>
    <name type="common">Garden lettuce</name>
    <dbReference type="NCBI Taxonomy" id="4236"/>
    <lineage>
        <taxon>Eukaryota</taxon>
        <taxon>Viridiplantae</taxon>
        <taxon>Streptophyta</taxon>
        <taxon>Embryophyta</taxon>
        <taxon>Tracheophyta</taxon>
        <taxon>Spermatophyta</taxon>
        <taxon>Magnoliopsida</taxon>
        <taxon>eudicotyledons</taxon>
        <taxon>Gunneridae</taxon>
        <taxon>Pentapetalae</taxon>
        <taxon>asterids</taxon>
        <taxon>campanulids</taxon>
        <taxon>Asterales</taxon>
        <taxon>Asteraceae</taxon>
        <taxon>Cichorioideae</taxon>
        <taxon>Cichorieae</taxon>
        <taxon>Lactucinae</taxon>
        <taxon>Lactuca</taxon>
    </lineage>
</organism>